<feature type="domain" description="Endo-acting ulvan lyase 2nd" evidence="4">
    <location>
        <begin position="323"/>
        <end position="430"/>
    </location>
</feature>
<dbReference type="Gene3D" id="1.50.10.100">
    <property type="entry name" value="Chondroitin AC/alginate lyase"/>
    <property type="match status" value="1"/>
</dbReference>
<dbReference type="AlphaFoldDB" id="A0A6I2KUR8"/>
<keyword evidence="5" id="KW-0326">Glycosidase</keyword>
<reference evidence="5 6" key="1">
    <citation type="submission" date="2019-11" db="EMBL/GenBank/DDBJ databases">
        <title>Novel species isolated from a subtropical stream in China.</title>
        <authorList>
            <person name="Lu H."/>
        </authorList>
    </citation>
    <scope>NUCLEOTIDE SEQUENCE [LARGE SCALE GENOMIC DNA]</scope>
    <source>
        <strain evidence="5 6">FT80W</strain>
    </source>
</reference>
<dbReference type="EMBL" id="WKJK01000003">
    <property type="protein sequence ID" value="MRW89755.1"/>
    <property type="molecule type" value="Genomic_DNA"/>
</dbReference>
<dbReference type="Pfam" id="PF07940">
    <property type="entry name" value="Hepar_II_III_C"/>
    <property type="match status" value="1"/>
</dbReference>
<evidence type="ECO:0000259" key="3">
    <source>
        <dbReference type="Pfam" id="PF26374"/>
    </source>
</evidence>
<dbReference type="InterPro" id="IPR058848">
    <property type="entry name" value="Ulvan_lyase_C"/>
</dbReference>
<dbReference type="GO" id="GO:0016829">
    <property type="term" value="F:lyase activity"/>
    <property type="evidence" value="ECO:0007669"/>
    <property type="project" value="InterPro"/>
</dbReference>
<keyword evidence="6" id="KW-1185">Reference proteome</keyword>
<dbReference type="InterPro" id="IPR008929">
    <property type="entry name" value="Chondroitin_lyas"/>
</dbReference>
<gene>
    <name evidence="5" type="ORF">GJ699_07145</name>
</gene>
<evidence type="ECO:0000259" key="4">
    <source>
        <dbReference type="Pfam" id="PF26377"/>
    </source>
</evidence>
<comment type="caution">
    <text evidence="5">The sequence shown here is derived from an EMBL/GenBank/DDBJ whole genome shotgun (WGS) entry which is preliminary data.</text>
</comment>
<protein>
    <submittedName>
        <fullName evidence="5">Six-hairpin glycosidase</fullName>
    </submittedName>
</protein>
<dbReference type="Pfam" id="PF26374">
    <property type="entry name" value="Ulvan_lyaseC"/>
    <property type="match status" value="1"/>
</dbReference>
<evidence type="ECO:0000259" key="2">
    <source>
        <dbReference type="Pfam" id="PF07940"/>
    </source>
</evidence>
<dbReference type="SUPFAM" id="SSF48230">
    <property type="entry name" value="Chondroitin AC/alginate lyase"/>
    <property type="match status" value="1"/>
</dbReference>
<comment type="subcellular location">
    <subcellularLocation>
        <location evidence="1">Cell envelope</location>
    </subcellularLocation>
</comment>
<evidence type="ECO:0000256" key="1">
    <source>
        <dbReference type="ARBA" id="ARBA00004196"/>
    </source>
</evidence>
<dbReference type="Proteomes" id="UP000433309">
    <property type="component" value="Unassembled WGS sequence"/>
</dbReference>
<dbReference type="GO" id="GO:0016798">
    <property type="term" value="F:hydrolase activity, acting on glycosyl bonds"/>
    <property type="evidence" value="ECO:0007669"/>
    <property type="project" value="UniProtKB-KW"/>
</dbReference>
<dbReference type="Pfam" id="PF26377">
    <property type="entry name" value="Ulvan_lyase_2nd"/>
    <property type="match status" value="1"/>
</dbReference>
<proteinExistence type="predicted"/>
<sequence length="923" mass="102017">MMLAAGAAGAGHPRLLVQDEAPSAVVALIERNPDAQRSLRAIRARVQPYVDRHRSDPAWIVSRLQMYWQSHSTQVYVKNGVYDHAEGRAPVPTVRYTGSRDATSQYLTPKLEDIKPYMGERDLLWLQNRDAPGKPWEWASQAKSGRVVESINMRIVELARDAAFLYWTSGDESYARFAYDIFDTYISGIAYRETPIDLNLGHAQTLVGLQSFEVIHEDVVGPLTETYDFMHAYIAQRAGDKRALYDGAFKKWADLIIANGVPWNNWNLIEARFVLHIAAILGADDSYADRRGSQHYVRSAIDGDGSRQWGLRRLMEYGYDANTGIWNESPSYSINVAGDFMECVDLLDQSFGIDMLKDLPALPKAARALPQYLLPNGRTVGFGDTRYELPRTAMVELLLAHAIRHQQSEDANGYASLLASIRSAGEAARKDDVHALLDSLRPAPALAMPNAPVVPATAWQTPTFYAPNASWLIQRNGYAGADAERKAMVISQVGSSGNHAHANGIAMELYAKGLSLAPESGRGSGYLQNDHLEYYSQFPAHNTVVVDGVSAYPSMKSNHPFTVQAMYPASGSAAAASFPWATFSDVRFIEPETNADQARTLGVIRLEDGAGYFVDIFRSRRRDGKDRYHDYIYHNLGQSMQFVGAGGQPLANTPSQRLTFADGDLAGYDFWQNRKSLTSQQPLRARFDLKLRERALSMTAWLQGSAQREYFSVMAPPSTAWSAGMLPSEIERAPLPTLVIRQRGEAWTHPFTAIFEPAENGASLVREVEQIDDGHALALRVSTAGERRQTIISGDAADAQYQRDGVQLRGRYAIVAERGGQLDYLFLGRGSTLSASGYALSADSGDTAAALWRDDGRWMYTSDRPIQLQVPAADWPSTLSLTVDGREIRLAGQARSVDGKAAWLFQLPASPATTLRLTSDISR</sequence>
<feature type="domain" description="Heparinase II/III-like C-terminal" evidence="2">
    <location>
        <begin position="470"/>
        <end position="552"/>
    </location>
</feature>
<evidence type="ECO:0000313" key="5">
    <source>
        <dbReference type="EMBL" id="MRW89755.1"/>
    </source>
</evidence>
<dbReference type="InterPro" id="IPR058849">
    <property type="entry name" value="Ulvan_lyase_2nd"/>
</dbReference>
<dbReference type="GO" id="GO:0030313">
    <property type="term" value="C:cell envelope"/>
    <property type="evidence" value="ECO:0007669"/>
    <property type="project" value="UniProtKB-SubCell"/>
</dbReference>
<dbReference type="InterPro" id="IPR012480">
    <property type="entry name" value="Hepar_II_III_C"/>
</dbReference>
<dbReference type="Gene3D" id="2.70.98.70">
    <property type="match status" value="1"/>
</dbReference>
<feature type="domain" description="Endo-acting ulvan lyase C-terminal" evidence="3">
    <location>
        <begin position="768"/>
        <end position="849"/>
    </location>
</feature>
<organism evidence="5 6">
    <name type="scientific">Duganella guangzhouensis</name>
    <dbReference type="NCBI Taxonomy" id="2666084"/>
    <lineage>
        <taxon>Bacteria</taxon>
        <taxon>Pseudomonadati</taxon>
        <taxon>Pseudomonadota</taxon>
        <taxon>Betaproteobacteria</taxon>
        <taxon>Burkholderiales</taxon>
        <taxon>Oxalobacteraceae</taxon>
        <taxon>Telluria group</taxon>
        <taxon>Duganella</taxon>
    </lineage>
</organism>
<evidence type="ECO:0000313" key="6">
    <source>
        <dbReference type="Proteomes" id="UP000433309"/>
    </source>
</evidence>
<accession>A0A6I2KUR8</accession>
<keyword evidence="5" id="KW-0378">Hydrolase</keyword>
<name>A0A6I2KUR8_9BURK</name>